<gene>
    <name evidence="1" type="ORF">SAMN05444123_107276</name>
</gene>
<sequence length="98" mass="10076">MAVDGNWKITMSTPMGERQADLTLKADGTTLTGTQSADGDAGEIFDGTVNGDDVAWKLSITNPMPLTLSYSGKVTGDSISGEMGIGPMGSFPFSGARA</sequence>
<organism evidence="1 2">
    <name type="scientific">Rhodopseudomonas pseudopalustris</name>
    <dbReference type="NCBI Taxonomy" id="1513892"/>
    <lineage>
        <taxon>Bacteria</taxon>
        <taxon>Pseudomonadati</taxon>
        <taxon>Pseudomonadota</taxon>
        <taxon>Alphaproteobacteria</taxon>
        <taxon>Hyphomicrobiales</taxon>
        <taxon>Nitrobacteraceae</taxon>
        <taxon>Rhodopseudomonas</taxon>
    </lineage>
</organism>
<keyword evidence="2" id="KW-1185">Reference proteome</keyword>
<protein>
    <submittedName>
        <fullName evidence="1">Uncharacterized protein</fullName>
    </submittedName>
</protein>
<dbReference type="AlphaFoldDB" id="A0A1H8UWG7"/>
<dbReference type="RefSeq" id="WP_092684977.1">
    <property type="nucleotide sequence ID" value="NZ_FODT01000007.1"/>
</dbReference>
<dbReference type="OrthoDB" id="5145750at2"/>
<evidence type="ECO:0000313" key="1">
    <source>
        <dbReference type="EMBL" id="SEP07343.1"/>
    </source>
</evidence>
<dbReference type="EMBL" id="FODT01000007">
    <property type="protein sequence ID" value="SEP07343.1"/>
    <property type="molecule type" value="Genomic_DNA"/>
</dbReference>
<accession>A0A1H8UWG7</accession>
<dbReference type="Proteomes" id="UP000199615">
    <property type="component" value="Unassembled WGS sequence"/>
</dbReference>
<evidence type="ECO:0000313" key="2">
    <source>
        <dbReference type="Proteomes" id="UP000199615"/>
    </source>
</evidence>
<name>A0A1H8UWG7_9BRAD</name>
<proteinExistence type="predicted"/>
<reference evidence="2" key="1">
    <citation type="submission" date="2016-10" db="EMBL/GenBank/DDBJ databases">
        <authorList>
            <person name="Varghese N."/>
            <person name="Submissions S."/>
        </authorList>
    </citation>
    <scope>NUCLEOTIDE SEQUENCE [LARGE SCALE GENOMIC DNA]</scope>
    <source>
        <strain evidence="2">DSM 123</strain>
    </source>
</reference>